<reference evidence="1" key="1">
    <citation type="submission" date="2016-04" db="EMBL/GenBank/DDBJ databases">
        <authorList>
            <person name="Evans L.H."/>
            <person name="Alamgir A."/>
            <person name="Owens N."/>
            <person name="Weber N.D."/>
            <person name="Virtaneva K."/>
            <person name="Barbian K."/>
            <person name="Babar A."/>
            <person name="Rosenke K."/>
        </authorList>
    </citation>
    <scope>NUCLEOTIDE SEQUENCE [LARGE SCALE GENOMIC DNA]</scope>
    <source>
        <strain evidence="1">CBS 101.48</strain>
    </source>
</reference>
<gene>
    <name evidence="1" type="primary">ABSGL_06913.1 scaffold 8678</name>
</gene>
<proteinExistence type="predicted"/>
<organism evidence="1">
    <name type="scientific">Absidia glauca</name>
    <name type="common">Pin mould</name>
    <dbReference type="NCBI Taxonomy" id="4829"/>
    <lineage>
        <taxon>Eukaryota</taxon>
        <taxon>Fungi</taxon>
        <taxon>Fungi incertae sedis</taxon>
        <taxon>Mucoromycota</taxon>
        <taxon>Mucoromycotina</taxon>
        <taxon>Mucoromycetes</taxon>
        <taxon>Mucorales</taxon>
        <taxon>Cunninghamellaceae</taxon>
        <taxon>Absidia</taxon>
    </lineage>
</organism>
<accession>A0A163JGD0</accession>
<dbReference type="InParanoid" id="A0A163JGD0"/>
<keyword evidence="2" id="KW-1185">Reference proteome</keyword>
<evidence type="ECO:0000313" key="1">
    <source>
        <dbReference type="EMBL" id="SAM01176.1"/>
    </source>
</evidence>
<dbReference type="EMBL" id="LT553503">
    <property type="protein sequence ID" value="SAM01176.1"/>
    <property type="molecule type" value="Genomic_DNA"/>
</dbReference>
<sequence>MTFLTPYDISSQIIDYSQPIIPSQSSSTSSRPLIHQIVVPSQLRLSHHVPVPTIKSQRNRHFLNLTNSWRPPLPRKPQVTFKDHAEDQPPAQQPIISSATQAYHAMKQTSLDQAQGRDTRLMNGVLLGKFKANGCFKSA</sequence>
<dbReference type="Proteomes" id="UP000078561">
    <property type="component" value="Unassembled WGS sequence"/>
</dbReference>
<dbReference type="AlphaFoldDB" id="A0A163JGD0"/>
<evidence type="ECO:0000313" key="2">
    <source>
        <dbReference type="Proteomes" id="UP000078561"/>
    </source>
</evidence>
<protein>
    <submittedName>
        <fullName evidence="1">Uncharacterized protein</fullName>
    </submittedName>
</protein>
<name>A0A163JGD0_ABSGL</name>